<proteinExistence type="predicted"/>
<dbReference type="AlphaFoldDB" id="A0A368GQ14"/>
<reference evidence="2 3" key="1">
    <citation type="submission" date="2014-10" db="EMBL/GenBank/DDBJ databases">
        <title>Draft genome of the hookworm Ancylostoma caninum.</title>
        <authorList>
            <person name="Mitreva M."/>
        </authorList>
    </citation>
    <scope>NUCLEOTIDE SEQUENCE [LARGE SCALE GENOMIC DNA]</scope>
    <source>
        <strain evidence="2 3">Baltimore</strain>
    </source>
</reference>
<accession>A0A368GQ14</accession>
<sequence length="199" mass="22535">MKTVIFLLAVISTAPACCQQPFQSHPLPGFHQPFRSHPLPGFQQLLLLHPLPATRPPFQSQPLPGFHQPSQSHPLPGFHQPFLSHPLPATRPPPPATPFITTKLPTTRGIVIFKLKGAWSSDQYEIKKYVNDFDNELGLYAKKQEIAFERFGKPIPQEMSGKVTVEYKPTDIVCEEVENFVNNAKKELHKFITKYLVMC</sequence>
<organism evidence="2 3">
    <name type="scientific">Ancylostoma caninum</name>
    <name type="common">Dog hookworm</name>
    <dbReference type="NCBI Taxonomy" id="29170"/>
    <lineage>
        <taxon>Eukaryota</taxon>
        <taxon>Metazoa</taxon>
        <taxon>Ecdysozoa</taxon>
        <taxon>Nematoda</taxon>
        <taxon>Chromadorea</taxon>
        <taxon>Rhabditida</taxon>
        <taxon>Rhabditina</taxon>
        <taxon>Rhabditomorpha</taxon>
        <taxon>Strongyloidea</taxon>
        <taxon>Ancylostomatidae</taxon>
        <taxon>Ancylostomatinae</taxon>
        <taxon>Ancylostoma</taxon>
    </lineage>
</organism>
<evidence type="ECO:0000313" key="3">
    <source>
        <dbReference type="Proteomes" id="UP000252519"/>
    </source>
</evidence>
<dbReference type="EMBL" id="JOJR01000109">
    <property type="protein sequence ID" value="RCN45150.1"/>
    <property type="molecule type" value="Genomic_DNA"/>
</dbReference>
<keyword evidence="3" id="KW-1185">Reference proteome</keyword>
<dbReference type="InterPro" id="IPR035126">
    <property type="entry name" value="SCVP"/>
</dbReference>
<evidence type="ECO:0000256" key="1">
    <source>
        <dbReference type="SAM" id="SignalP"/>
    </source>
</evidence>
<protein>
    <submittedName>
        <fullName evidence="2">Uncharacterized protein</fullName>
    </submittedName>
</protein>
<gene>
    <name evidence="2" type="ORF">ANCCAN_08837</name>
</gene>
<feature type="signal peptide" evidence="1">
    <location>
        <begin position="1"/>
        <end position="18"/>
    </location>
</feature>
<dbReference type="Pfam" id="PF17619">
    <property type="entry name" value="SCVP"/>
    <property type="match status" value="1"/>
</dbReference>
<keyword evidence="1" id="KW-0732">Signal</keyword>
<evidence type="ECO:0000313" key="2">
    <source>
        <dbReference type="EMBL" id="RCN45150.1"/>
    </source>
</evidence>
<feature type="chain" id="PRO_5016595008" evidence="1">
    <location>
        <begin position="19"/>
        <end position="199"/>
    </location>
</feature>
<comment type="caution">
    <text evidence="2">The sequence shown here is derived from an EMBL/GenBank/DDBJ whole genome shotgun (WGS) entry which is preliminary data.</text>
</comment>
<name>A0A368GQ14_ANCCA</name>
<dbReference type="Proteomes" id="UP000252519">
    <property type="component" value="Unassembled WGS sequence"/>
</dbReference>